<proteinExistence type="predicted"/>
<dbReference type="EMBL" id="CACRTX010000009">
    <property type="protein sequence ID" value="VYU17362.1"/>
    <property type="molecule type" value="Genomic_DNA"/>
</dbReference>
<dbReference type="AlphaFoldDB" id="A0A6N3CND8"/>
<reference evidence="1" key="1">
    <citation type="submission" date="2019-11" db="EMBL/GenBank/DDBJ databases">
        <authorList>
            <person name="Feng L."/>
        </authorList>
    </citation>
    <scope>NUCLEOTIDE SEQUENCE</scope>
    <source>
        <strain evidence="1">ECasseliflavusLFYP2</strain>
    </source>
</reference>
<accession>A0A6N3CND8</accession>
<evidence type="ECO:0000313" key="1">
    <source>
        <dbReference type="EMBL" id="VYU17362.1"/>
    </source>
</evidence>
<dbReference type="InterPro" id="IPR050490">
    <property type="entry name" value="Bact_solute-bd_prot1"/>
</dbReference>
<dbReference type="PANTHER" id="PTHR43649">
    <property type="entry name" value="ARABINOSE-BINDING PROTEIN-RELATED"/>
    <property type="match status" value="1"/>
</dbReference>
<protein>
    <submittedName>
        <fullName evidence="1">Uncharacterized protein</fullName>
    </submittedName>
</protein>
<sequence length="582" mass="63948">MKKMSKYVATGLLGMTLLGSLAGCGGAAESETDAASSESGYDETITIDVYNGLANYMGMQEGWFAKIVRDKFNMELNIIAPNVAGNGDTLYQTRTAAGDLGDLIIVDNGQQYNELVEAGLLTDASEYYETMENVQRFDAAVQNLNKDADGLYGFPTSVSTLKATDPSEGLDPTFGAYVRWDLYGEQGYPEIGTLEDLLPVIQKMQEANPTTDSGKKVYGFSLFSDWDGNMMNAGKQLVTYYGYDESGFVLAKADGSDYQSILDSDSEYIRALKFYFQANQMGLVDPESTTQNYDTLFAKFQEGQVLFSWWPWLGQAAFNTTTNLTEGKGFMLAPIQDQKIFSYGAEVYGGKQFIGIGSNAEDPERIAAFIDWLYSSEGVLANSSQTSGSSGPEGLTWEMKDGEPVLTEFGKQALLDGDGDVPEEYGGGSYKDGVSALNVNTVLPIDINPDTGFPYAYTMWESYQNETTDPVKEDWSKNMGGAESTIGYLEENDQLLVAPGASYVAPEDSSEISTLRNQAKATIIEYSWRMVFAKDEAEFDQLLKEMQETADGLGYQTVLEFDMNNAKDQNEKRIEVAKEFGD</sequence>
<dbReference type="RefSeq" id="WP_074933225.1">
    <property type="nucleotide sequence ID" value="NZ_CACRTX010000009.1"/>
</dbReference>
<name>A0A6N3CND8_ENTCA</name>
<gene>
    <name evidence="1" type="ORF">ECLFYP2_02637</name>
</gene>
<dbReference type="SUPFAM" id="SSF53850">
    <property type="entry name" value="Periplasmic binding protein-like II"/>
    <property type="match status" value="1"/>
</dbReference>
<dbReference type="PROSITE" id="PS51257">
    <property type="entry name" value="PROKAR_LIPOPROTEIN"/>
    <property type="match status" value="1"/>
</dbReference>
<organism evidence="1">
    <name type="scientific">Enterococcus casseliflavus</name>
    <name type="common">Enterococcus flavescens</name>
    <dbReference type="NCBI Taxonomy" id="37734"/>
    <lineage>
        <taxon>Bacteria</taxon>
        <taxon>Bacillati</taxon>
        <taxon>Bacillota</taxon>
        <taxon>Bacilli</taxon>
        <taxon>Lactobacillales</taxon>
        <taxon>Enterococcaceae</taxon>
        <taxon>Enterococcus</taxon>
    </lineage>
</organism>
<dbReference type="PANTHER" id="PTHR43649:SF12">
    <property type="entry name" value="DIACETYLCHITOBIOSE BINDING PROTEIN DASA"/>
    <property type="match status" value="1"/>
</dbReference>
<dbReference type="Gene3D" id="3.40.190.10">
    <property type="entry name" value="Periplasmic binding protein-like II"/>
    <property type="match status" value="2"/>
</dbReference>